<protein>
    <submittedName>
        <fullName evidence="2">Ring-cleaving dioxygenase</fullName>
    </submittedName>
</protein>
<evidence type="ECO:0000259" key="1">
    <source>
        <dbReference type="PROSITE" id="PS51819"/>
    </source>
</evidence>
<dbReference type="InterPro" id="IPR029068">
    <property type="entry name" value="Glyas_Bleomycin-R_OHBP_Dase"/>
</dbReference>
<feature type="domain" description="VOC" evidence="1">
    <location>
        <begin position="150"/>
        <end position="266"/>
    </location>
</feature>
<dbReference type="Pfam" id="PF00903">
    <property type="entry name" value="Glyoxalase"/>
    <property type="match status" value="2"/>
</dbReference>
<dbReference type="InterPro" id="IPR003140">
    <property type="entry name" value="PLipase/COase/thioEstase"/>
</dbReference>
<dbReference type="PROSITE" id="PS51819">
    <property type="entry name" value="VOC"/>
    <property type="match status" value="2"/>
</dbReference>
<evidence type="ECO:0000313" key="2">
    <source>
        <dbReference type="EMBL" id="TPF76244.1"/>
    </source>
</evidence>
<dbReference type="SUPFAM" id="SSF54593">
    <property type="entry name" value="Glyoxalase/Bleomycin resistance protein/Dihydroxybiphenyl dioxygenase"/>
    <property type="match status" value="1"/>
</dbReference>
<keyword evidence="2" id="KW-0223">Dioxygenase</keyword>
<proteinExistence type="predicted"/>
<dbReference type="EMBL" id="VEWJ01000003">
    <property type="protein sequence ID" value="TPF76244.1"/>
    <property type="molecule type" value="Genomic_DNA"/>
</dbReference>
<dbReference type="OrthoDB" id="9785698at2"/>
<comment type="caution">
    <text evidence="2">The sequence shown here is derived from an EMBL/GenBank/DDBJ whole genome shotgun (WGS) entry which is preliminary data.</text>
</comment>
<dbReference type="Gene3D" id="3.40.50.1820">
    <property type="entry name" value="alpha/beta hydrolase"/>
    <property type="match status" value="1"/>
</dbReference>
<dbReference type="Proteomes" id="UP000315388">
    <property type="component" value="Unassembled WGS sequence"/>
</dbReference>
<dbReference type="InterPro" id="IPR052537">
    <property type="entry name" value="Extradiol_RC_dioxygenase"/>
</dbReference>
<organism evidence="2 3">
    <name type="scientific">Brucella gallinifaecis</name>
    <dbReference type="NCBI Taxonomy" id="215590"/>
    <lineage>
        <taxon>Bacteria</taxon>
        <taxon>Pseudomonadati</taxon>
        <taxon>Pseudomonadota</taxon>
        <taxon>Alphaproteobacteria</taxon>
        <taxon>Hyphomicrobiales</taxon>
        <taxon>Brucellaceae</taxon>
        <taxon>Brucella/Ochrobactrum group</taxon>
        <taxon>Brucella</taxon>
    </lineage>
</organism>
<keyword evidence="2" id="KW-0560">Oxidoreductase</keyword>
<dbReference type="InterPro" id="IPR037523">
    <property type="entry name" value="VOC_core"/>
</dbReference>
<dbReference type="GO" id="GO:0016787">
    <property type="term" value="F:hydrolase activity"/>
    <property type="evidence" value="ECO:0007669"/>
    <property type="project" value="InterPro"/>
</dbReference>
<feature type="domain" description="VOC" evidence="1">
    <location>
        <begin position="4"/>
        <end position="129"/>
    </location>
</feature>
<name>A0A502BPW7_9HYPH</name>
<reference evidence="2 3" key="1">
    <citation type="journal article" date="2003" name="Int. J. Syst. Evol. Microbiol.">
        <title>Towards a standardized format for the description of a novel species (of an established genus): Ochrobactrum gallinifaecis sp. nov.</title>
        <authorList>
            <person name="Kampfer P."/>
            <person name="Buczolits S."/>
            <person name="Albrecht A."/>
            <person name="Busse H.J."/>
            <person name="Stackebrandt E."/>
        </authorList>
    </citation>
    <scope>NUCLEOTIDE SEQUENCE [LARGE SCALE GENOMIC DNA]</scope>
    <source>
        <strain evidence="2 3">ISO 196</strain>
    </source>
</reference>
<dbReference type="GO" id="GO:0051213">
    <property type="term" value="F:dioxygenase activity"/>
    <property type="evidence" value="ECO:0007669"/>
    <property type="project" value="UniProtKB-KW"/>
</dbReference>
<sequence>MISGIHHLTMITRKVQANVDFYAGFLGLRIVKQTGGFEDAEQLHLFYGDRSGTPGSLITFLVWEDGARGRVGHGQVSEIALAIDRTSLGFWLERALRYHVPCEGPVQEFGEPVLRLRDPDGVIVKLVGSDLSANDVWVPDDVPEEHAVRRIRSATILSEQPEQTVAFIERYFGFHVQAKEGTIERLVSDSGDVIDVRDATGFWPGVPGTGIADHVAFRAADTQEVERVEKELAQLNSSETNVHDRKYFASLYVREPGGTLFELATDGPGFTLDESVETLGKVLFVPPGNEDREAAIRMRLPQFSLPNEERVIYRDLPFVHRLYQPENPDGTTLILLHGTGGNENDLMPFAAKVAPRATLLGVRGRSTEEGTQRWFRRFTMDRFDQADIRSEAEAFEAFVEGAVKSYGLDPERTAFLGYSNGANLLAAFMRLYPHIIRKAVLLRSVEVLEQPPEADLSDVSVLLLSGADDLYGALSGPLAAALAESGADLYAKRLPGIGHALAEEDTHIVQKWLVEKL</sequence>
<dbReference type="InterPro" id="IPR004360">
    <property type="entry name" value="Glyas_Fos-R_dOase_dom"/>
</dbReference>
<dbReference type="PANTHER" id="PTHR36110">
    <property type="entry name" value="RING-CLEAVING DIOXYGENASE MHQE-RELATED"/>
    <property type="match status" value="1"/>
</dbReference>
<gene>
    <name evidence="2" type="ORF">FHY56_06210</name>
</gene>
<dbReference type="AlphaFoldDB" id="A0A502BPW7"/>
<accession>A0A502BPW7</accession>
<dbReference type="InterPro" id="IPR029058">
    <property type="entry name" value="AB_hydrolase_fold"/>
</dbReference>
<keyword evidence="3" id="KW-1185">Reference proteome</keyword>
<dbReference type="SUPFAM" id="SSF53474">
    <property type="entry name" value="alpha/beta-Hydrolases"/>
    <property type="match status" value="1"/>
</dbReference>
<evidence type="ECO:0000313" key="3">
    <source>
        <dbReference type="Proteomes" id="UP000315388"/>
    </source>
</evidence>
<dbReference type="Gene3D" id="3.10.180.10">
    <property type="entry name" value="2,3-Dihydroxybiphenyl 1,2-Dioxygenase, domain 1"/>
    <property type="match status" value="2"/>
</dbReference>
<dbReference type="PANTHER" id="PTHR36110:SF2">
    <property type="entry name" value="RING-CLEAVING DIOXYGENASE MHQE-RELATED"/>
    <property type="match status" value="1"/>
</dbReference>
<dbReference type="CDD" id="cd08347">
    <property type="entry name" value="PcpA_C_like"/>
    <property type="match status" value="1"/>
</dbReference>
<dbReference type="Pfam" id="PF02230">
    <property type="entry name" value="Abhydrolase_2"/>
    <property type="match status" value="1"/>
</dbReference>
<dbReference type="RefSeq" id="WP_140904294.1">
    <property type="nucleotide sequence ID" value="NZ_JBHTMD010000007.1"/>
</dbReference>